<organism evidence="3 4">
    <name type="scientific">Novosphingobium aromaticivorans (strain ATCC 700278 / DSM 12444 / CCUG 56034 / CIP 105152 / NBRC 16084 / F199)</name>
    <dbReference type="NCBI Taxonomy" id="279238"/>
    <lineage>
        <taxon>Bacteria</taxon>
        <taxon>Pseudomonadati</taxon>
        <taxon>Pseudomonadota</taxon>
        <taxon>Alphaproteobacteria</taxon>
        <taxon>Sphingomonadales</taxon>
        <taxon>Sphingomonadaceae</taxon>
        <taxon>Novosphingobium</taxon>
    </lineage>
</organism>
<dbReference type="GO" id="GO:0051276">
    <property type="term" value="P:chromosome organization"/>
    <property type="evidence" value="ECO:0007669"/>
    <property type="project" value="InterPro"/>
</dbReference>
<dbReference type="eggNOG" id="COG3728">
    <property type="taxonomic scope" value="Bacteria"/>
</dbReference>
<dbReference type="STRING" id="279238.Saro_2715"/>
<dbReference type="AlphaFoldDB" id="Q2G4S2"/>
<evidence type="ECO:0000313" key="3">
    <source>
        <dbReference type="EMBL" id="ABD27151.1"/>
    </source>
</evidence>
<protein>
    <submittedName>
        <fullName evidence="3">Terminase small subunit</fullName>
    </submittedName>
</protein>
<dbReference type="EMBL" id="CP000248">
    <property type="protein sequence ID" value="ABD27151.1"/>
    <property type="molecule type" value="Genomic_DNA"/>
</dbReference>
<dbReference type="Proteomes" id="UP000009134">
    <property type="component" value="Chromosome"/>
</dbReference>
<evidence type="ECO:0000256" key="2">
    <source>
        <dbReference type="ARBA" id="ARBA00023219"/>
    </source>
</evidence>
<dbReference type="RefSeq" id="WP_011446357.1">
    <property type="nucleotide sequence ID" value="NC_007794.1"/>
</dbReference>
<gene>
    <name evidence="3" type="ordered locus">Saro_2715</name>
</gene>
<dbReference type="KEGG" id="nar:Saro_2715"/>
<name>Q2G4S2_NOVAD</name>
<dbReference type="InterPro" id="IPR005335">
    <property type="entry name" value="Terminase_ssu"/>
</dbReference>
<dbReference type="Gene3D" id="1.10.10.1400">
    <property type="entry name" value="Terminase, small subunit, N-terminal DNA-binding domain, HTH motif"/>
    <property type="match status" value="1"/>
</dbReference>
<sequence>MSLTPKQEAFVREYLIDLNATQAAIRAGYSAKTARAVGSENLTKPDIATAIAEAQAKRAERTQIDADWLLTRLAEESTADVADLYDEHGGLKPVKDWPLIWRQGLVAGLDVEEIRVEGVVIGTVRKLKLSDRIKRLELIGRHIDVGAFKDKVEHSGKVEVETLTEEQLNAKIAALIGGHVQD</sequence>
<dbReference type="Pfam" id="PF03592">
    <property type="entry name" value="Terminase_2"/>
    <property type="match status" value="1"/>
</dbReference>
<dbReference type="PANTHER" id="PTHR41328">
    <property type="entry name" value="TERMINASE SMALL SUBUNIT-RELATED"/>
    <property type="match status" value="1"/>
</dbReference>
<keyword evidence="2" id="KW-0231">Viral genome packaging</keyword>
<dbReference type="PANTHER" id="PTHR41328:SF2">
    <property type="entry name" value="TERMINASE SMALL SUBUNIT"/>
    <property type="match status" value="1"/>
</dbReference>
<reference evidence="4" key="1">
    <citation type="submission" date="2006-01" db="EMBL/GenBank/DDBJ databases">
        <title>Complete sequence of Novosphingobium aromaticivorans DSM 12444.</title>
        <authorList>
            <consortium name="US DOE Joint Genome Institute"/>
            <person name="Copeland A."/>
            <person name="Lucas S."/>
            <person name="Lapidus A."/>
            <person name="Barry K."/>
            <person name="Detter J.C."/>
            <person name="Glavina T."/>
            <person name="Hammon N."/>
            <person name="Israni S."/>
            <person name="Pitluck S."/>
            <person name="Chain P."/>
            <person name="Malfatti S."/>
            <person name="Shin M."/>
            <person name="Vergez L."/>
            <person name="Schmutz J."/>
            <person name="Larimer F."/>
            <person name="Land M."/>
            <person name="Kyrpides N."/>
            <person name="Ivanova N."/>
            <person name="Fredrickson J."/>
            <person name="Balkwill D."/>
            <person name="Romine M.F."/>
            <person name="Richardson P."/>
        </authorList>
    </citation>
    <scope>NUCLEOTIDE SEQUENCE [LARGE SCALE GENOMIC DNA]</scope>
    <source>
        <strain evidence="4">ATCC 700278 / DSM 12444 / CCUG 56034 / CIP 105152 / NBRC 16084 / F199</strain>
    </source>
</reference>
<keyword evidence="4" id="KW-1185">Reference proteome</keyword>
<dbReference type="InterPro" id="IPR038713">
    <property type="entry name" value="Terminase_Gp1_N_sf"/>
</dbReference>
<accession>Q2G4S2</accession>
<evidence type="ECO:0000313" key="4">
    <source>
        <dbReference type="Proteomes" id="UP000009134"/>
    </source>
</evidence>
<dbReference type="HOGENOM" id="CLU_064914_2_1_5"/>
<keyword evidence="1" id="KW-1188">Viral release from host cell</keyword>
<dbReference type="InterPro" id="IPR052404">
    <property type="entry name" value="SPP1-like_terminase"/>
</dbReference>
<proteinExistence type="predicted"/>
<evidence type="ECO:0000256" key="1">
    <source>
        <dbReference type="ARBA" id="ARBA00022612"/>
    </source>
</evidence>